<gene>
    <name evidence="9" type="primary">amnhC</name>
    <name evidence="10" type="ORF">GJR88_00774</name>
</gene>
<protein>
    <submittedName>
        <fullName evidence="9">Monovalent Na+/H+ antiporter subunit C</fullName>
    </submittedName>
    <submittedName>
        <fullName evidence="10">Putative monovalent cation/H antiporter subunit C</fullName>
    </submittedName>
</protein>
<evidence type="ECO:0000256" key="7">
    <source>
        <dbReference type="SAM" id="MobiDB-lite"/>
    </source>
</evidence>
<dbReference type="EMBL" id="CP046567">
    <property type="protein sequence ID" value="QGW23556.1"/>
    <property type="molecule type" value="Genomic_DNA"/>
</dbReference>
<dbReference type="PDB" id="7D3U">
    <property type="method" value="EM"/>
    <property type="resolution" value="3.00 A"/>
    <property type="chains" value="C=1-137"/>
</dbReference>
<dbReference type="InterPro" id="IPR039428">
    <property type="entry name" value="NUOK/Mnh_C1-like"/>
</dbReference>
<name>A0A221C8X5_9ACTN</name>
<dbReference type="Pfam" id="PF00420">
    <property type="entry name" value="Oxidored_q2"/>
    <property type="match status" value="1"/>
</dbReference>
<feature type="compositionally biased region" description="Basic and acidic residues" evidence="7">
    <location>
        <begin position="127"/>
        <end position="137"/>
    </location>
</feature>
<comment type="similarity">
    <text evidence="2">Belongs to the CPA3 antiporters (TC 2.A.63) subunit C family.</text>
</comment>
<dbReference type="PANTHER" id="PTHR34583:SF2">
    <property type="entry name" value="ANTIPORTER SUBUNIT MNHC2-RELATED"/>
    <property type="match status" value="1"/>
</dbReference>
<keyword evidence="5 8" id="KW-1133">Transmembrane helix</keyword>
<feature type="compositionally biased region" description="Low complexity" evidence="7">
    <location>
        <begin position="107"/>
        <end position="116"/>
    </location>
</feature>
<reference evidence="9" key="1">
    <citation type="submission" date="2017-03" db="EMBL/GenBank/DDBJ databases">
        <title>Role of a novel alkaline multiple Na+/H+ antiporter in rapid response to extreme high alkaline shock in Dietzia sp. DQ12-45-1b.</title>
        <authorList>
            <person name="Fang H."/>
            <person name="Wu X."/>
        </authorList>
    </citation>
    <scope>NUCLEOTIDE SEQUENCE</scope>
</reference>
<keyword evidence="6 8" id="KW-0472">Membrane</keyword>
<evidence type="ECO:0000256" key="4">
    <source>
        <dbReference type="ARBA" id="ARBA00022692"/>
    </source>
</evidence>
<dbReference type="PANTHER" id="PTHR34583">
    <property type="entry name" value="ANTIPORTER SUBUNIT MNHC2-RELATED"/>
    <property type="match status" value="1"/>
</dbReference>
<dbReference type="AlphaFoldDB" id="A0A221C8X5"/>
<dbReference type="EMDB" id="EMD-30567"/>
<evidence type="ECO:0000256" key="6">
    <source>
        <dbReference type="ARBA" id="ARBA00023136"/>
    </source>
</evidence>
<feature type="region of interest" description="Disordered" evidence="7">
    <location>
        <begin position="102"/>
        <end position="137"/>
    </location>
</feature>
<dbReference type="EMBL" id="KY793519">
    <property type="protein sequence ID" value="ASL69803.1"/>
    <property type="molecule type" value="Genomic_DNA"/>
</dbReference>
<evidence type="ECO:0007829" key="11">
    <source>
        <dbReference type="PDB" id="7D3U"/>
    </source>
</evidence>
<dbReference type="SMR" id="A0A221C8X5"/>
<reference evidence="11" key="3">
    <citation type="journal article" date="2020" name="Proc. Natl. Acad. Sci. U.S.A.">
        <title>Structure of the &lt;i&gt;Dietzia&lt;/i&gt; Mrp complex reveals molecular mechanism of this giant bacterial sodium proton pump.</title>
        <authorList>
            <person name="Li B."/>
            <person name="Zhang K."/>
            <person name="Nie Y."/>
            <person name="Wang X."/>
            <person name="Zhao Y."/>
            <person name="Zhang X.C."/>
            <person name="Wu X.L."/>
        </authorList>
    </citation>
    <scope>STRUCTURE BY ELECTRON MICROSCOPY (3.00 ANGSTROMS)</scope>
</reference>
<dbReference type="Gene3D" id="1.10.287.3510">
    <property type="match status" value="1"/>
</dbReference>
<dbReference type="RefSeq" id="WP_107755619.1">
    <property type="nucleotide sequence ID" value="NZ_CP046567.1"/>
</dbReference>
<comment type="subcellular location">
    <subcellularLocation>
        <location evidence="1">Cell membrane</location>
        <topology evidence="1">Multi-pass membrane protein</topology>
    </subcellularLocation>
</comment>
<keyword evidence="11" id="KW-0002">3D-structure</keyword>
<evidence type="ECO:0000256" key="8">
    <source>
        <dbReference type="SAM" id="Phobius"/>
    </source>
</evidence>
<evidence type="ECO:0000256" key="2">
    <source>
        <dbReference type="ARBA" id="ARBA00010388"/>
    </source>
</evidence>
<feature type="transmembrane region" description="Helical" evidence="8">
    <location>
        <begin position="70"/>
        <end position="92"/>
    </location>
</feature>
<evidence type="ECO:0000313" key="9">
    <source>
        <dbReference type="EMBL" id="ASL69803.1"/>
    </source>
</evidence>
<proteinExistence type="evidence at protein level"/>
<accession>A0A221C8X5</accession>
<evidence type="ECO:0000256" key="5">
    <source>
        <dbReference type="ARBA" id="ARBA00022989"/>
    </source>
</evidence>
<keyword evidence="4 8" id="KW-0812">Transmembrane</keyword>
<evidence type="ECO:0000256" key="1">
    <source>
        <dbReference type="ARBA" id="ARBA00004651"/>
    </source>
</evidence>
<dbReference type="GO" id="GO:0005886">
    <property type="term" value="C:plasma membrane"/>
    <property type="evidence" value="ECO:0007669"/>
    <property type="project" value="UniProtKB-SubCell"/>
</dbReference>
<evidence type="ECO:0000256" key="3">
    <source>
        <dbReference type="ARBA" id="ARBA00022475"/>
    </source>
</evidence>
<keyword evidence="3" id="KW-1003">Cell membrane</keyword>
<reference evidence="10" key="2">
    <citation type="submission" date="2019-12" db="EMBL/GenBank/DDBJ databases">
        <title>Metabolic exchange with alkane non-consumer Pseudomonas stutzeri SLG510A3-8 improves the n-alkane biodegradation of the alkane degrader Dietzia sp. DQ12-45-1b.</title>
        <authorList>
            <person name="Hu B."/>
        </authorList>
    </citation>
    <scope>NUCLEOTIDE SEQUENCE [LARGE SCALE GENOMIC DNA]</scope>
    <source>
        <strain evidence="10">DQ12-45-1b</strain>
    </source>
</reference>
<sequence>MTLAISVGVLMAGFVFLVLQRGMVRVILGFILLSHAAHLTLMAAGGASRREAPLVSDPDPALTSDGLPQAFVLTAIVIAFAITIYLLVLAVIGGDDDDTDIGDLDPLDLLPETPGGAHPEDPEPDEPSTHDAEGVHR</sequence>
<evidence type="ECO:0000313" key="10">
    <source>
        <dbReference type="EMBL" id="QGW23556.1"/>
    </source>
</evidence>
<organism evidence="9">
    <name type="scientific">Dietzia sp. DQ12-45-1b</name>
    <dbReference type="NCBI Taxonomy" id="912801"/>
    <lineage>
        <taxon>Bacteria</taxon>
        <taxon>Bacillati</taxon>
        <taxon>Actinomycetota</taxon>
        <taxon>Actinomycetes</taxon>
        <taxon>Mycobacteriales</taxon>
        <taxon>Dietziaceae</taxon>
        <taxon>Dietzia</taxon>
    </lineage>
</organism>
<dbReference type="InterPro" id="IPR050601">
    <property type="entry name" value="CPA3_antiporter_subunitC"/>
</dbReference>